<organism evidence="2 3">
    <name type="scientific">Candidatus Allofournierella pullicola</name>
    <dbReference type="NCBI Taxonomy" id="2838596"/>
    <lineage>
        <taxon>Bacteria</taxon>
        <taxon>Bacillati</taxon>
        <taxon>Bacillota</taxon>
        <taxon>Clostridia</taxon>
        <taxon>Eubacteriales</taxon>
        <taxon>Oscillospiraceae</taxon>
        <taxon>Allofournierella</taxon>
    </lineage>
</organism>
<dbReference type="AlphaFoldDB" id="A0A9D1V3D0"/>
<feature type="transmembrane region" description="Helical" evidence="1">
    <location>
        <begin position="52"/>
        <end position="79"/>
    </location>
</feature>
<keyword evidence="1" id="KW-0472">Membrane</keyword>
<keyword evidence="1" id="KW-0812">Transmembrane</keyword>
<keyword evidence="1" id="KW-1133">Transmembrane helix</keyword>
<dbReference type="Pfam" id="PF06686">
    <property type="entry name" value="SpoIIIAC"/>
    <property type="match status" value="1"/>
</dbReference>
<name>A0A9D1V3D0_9FIRM</name>
<comment type="caution">
    <text evidence="2">The sequence shown here is derived from an EMBL/GenBank/DDBJ whole genome shotgun (WGS) entry which is preliminary data.</text>
</comment>
<dbReference type="EMBL" id="DXFW01000012">
    <property type="protein sequence ID" value="HIX05361.1"/>
    <property type="molecule type" value="Genomic_DNA"/>
</dbReference>
<proteinExistence type="predicted"/>
<reference evidence="2" key="2">
    <citation type="submission" date="2021-04" db="EMBL/GenBank/DDBJ databases">
        <authorList>
            <person name="Gilroy R."/>
        </authorList>
    </citation>
    <scope>NUCLEOTIDE SEQUENCE</scope>
    <source>
        <strain evidence="2">2239</strain>
    </source>
</reference>
<dbReference type="Proteomes" id="UP000824193">
    <property type="component" value="Unassembled WGS sequence"/>
</dbReference>
<reference evidence="2" key="1">
    <citation type="journal article" date="2021" name="PeerJ">
        <title>Extensive microbial diversity within the chicken gut microbiome revealed by metagenomics and culture.</title>
        <authorList>
            <person name="Gilroy R."/>
            <person name="Ravi A."/>
            <person name="Getino M."/>
            <person name="Pursley I."/>
            <person name="Horton D.L."/>
            <person name="Alikhan N.F."/>
            <person name="Baker D."/>
            <person name="Gharbi K."/>
            <person name="Hall N."/>
            <person name="Watson M."/>
            <person name="Adriaenssens E.M."/>
            <person name="Foster-Nyarko E."/>
            <person name="Jarju S."/>
            <person name="Secka A."/>
            <person name="Antonio M."/>
            <person name="Oren A."/>
            <person name="Chaudhuri R.R."/>
            <person name="La Ragione R."/>
            <person name="Hildebrand F."/>
            <person name="Pallen M.J."/>
        </authorList>
    </citation>
    <scope>NUCLEOTIDE SEQUENCE</scope>
    <source>
        <strain evidence="2">2239</strain>
    </source>
</reference>
<accession>A0A9D1V3D0</accession>
<dbReference type="InterPro" id="IPR025664">
    <property type="entry name" value="Spore_III_AC/AD"/>
</dbReference>
<evidence type="ECO:0000313" key="3">
    <source>
        <dbReference type="Proteomes" id="UP000824193"/>
    </source>
</evidence>
<feature type="transmembrane region" description="Helical" evidence="1">
    <location>
        <begin position="100"/>
        <end position="125"/>
    </location>
</feature>
<gene>
    <name evidence="2" type="ORF">H9865_04525</name>
</gene>
<sequence>MEIFEIAAFVLVAAMLTALLRQYQPAYAAVCLTLCAVLLLGRVLQLAQPLVAWFSSAAAYLDGSSFMAVLKAAGIALVAQNMQDVCKDAGLSTLAGKVELAGRCLILVCALPLFENIMGALIAFLQ</sequence>
<evidence type="ECO:0000256" key="1">
    <source>
        <dbReference type="SAM" id="Phobius"/>
    </source>
</evidence>
<evidence type="ECO:0000313" key="2">
    <source>
        <dbReference type="EMBL" id="HIX05361.1"/>
    </source>
</evidence>
<protein>
    <submittedName>
        <fullName evidence="2">Stage III sporulation AC/AD family protein</fullName>
    </submittedName>
</protein>